<accession>A0ABW3IVZ8</accession>
<keyword evidence="3" id="KW-1185">Reference proteome</keyword>
<comment type="caution">
    <text evidence="2">The sequence shown here is derived from an EMBL/GenBank/DDBJ whole genome shotgun (WGS) entry which is preliminary data.</text>
</comment>
<evidence type="ECO:0008006" key="4">
    <source>
        <dbReference type="Google" id="ProtNLM"/>
    </source>
</evidence>
<evidence type="ECO:0000256" key="1">
    <source>
        <dbReference type="SAM" id="SignalP"/>
    </source>
</evidence>
<dbReference type="PROSITE" id="PS51257">
    <property type="entry name" value="PROKAR_LIPOPROTEIN"/>
    <property type="match status" value="1"/>
</dbReference>
<dbReference type="Proteomes" id="UP001597108">
    <property type="component" value="Unassembled WGS sequence"/>
</dbReference>
<feature type="signal peptide" evidence="1">
    <location>
        <begin position="1"/>
        <end position="21"/>
    </location>
</feature>
<keyword evidence="1" id="KW-0732">Signal</keyword>
<protein>
    <recommendedName>
        <fullName evidence="4">DUF5666 domain-containing protein</fullName>
    </recommendedName>
</protein>
<gene>
    <name evidence="2" type="ORF">ACFQ2S_19140</name>
</gene>
<name>A0ABW3IVZ8_9RHOB</name>
<feature type="chain" id="PRO_5045615065" description="DUF5666 domain-containing protein" evidence="1">
    <location>
        <begin position="22"/>
        <end position="186"/>
    </location>
</feature>
<proteinExistence type="predicted"/>
<sequence length="186" mass="19603">MKLKILLAASMLLLAAGCGMMNRDTSFAERSETVTLTGTIEEVDLDSRLFKVRDGRTAVVFRAGPQVRNLDQVMVGDRVTLDYYESVAVGMADPDDPGTAVGEVIGGVAAPGERPAAGVFGSLTGVVEFVSYDPDTQIATVKLQDGTLESTRVQPEMQAFAAARVPGDRIVVVIDRAVAVAVTAAE</sequence>
<evidence type="ECO:0000313" key="3">
    <source>
        <dbReference type="Proteomes" id="UP001597108"/>
    </source>
</evidence>
<dbReference type="EMBL" id="JBHTJT010000046">
    <property type="protein sequence ID" value="MFD0981755.1"/>
    <property type="molecule type" value="Genomic_DNA"/>
</dbReference>
<reference evidence="3" key="1">
    <citation type="journal article" date="2019" name="Int. J. Syst. Evol. Microbiol.">
        <title>The Global Catalogue of Microorganisms (GCM) 10K type strain sequencing project: providing services to taxonomists for standard genome sequencing and annotation.</title>
        <authorList>
            <consortium name="The Broad Institute Genomics Platform"/>
            <consortium name="The Broad Institute Genome Sequencing Center for Infectious Disease"/>
            <person name="Wu L."/>
            <person name="Ma J."/>
        </authorList>
    </citation>
    <scope>NUCLEOTIDE SEQUENCE [LARGE SCALE GENOMIC DNA]</scope>
    <source>
        <strain evidence="3">CCUG 60524</strain>
    </source>
</reference>
<dbReference type="RefSeq" id="WP_386076946.1">
    <property type="nucleotide sequence ID" value="NZ_JBHTJT010000046.1"/>
</dbReference>
<organism evidence="2 3">
    <name type="scientific">Tropicimonas aquimaris</name>
    <dbReference type="NCBI Taxonomy" id="914152"/>
    <lineage>
        <taxon>Bacteria</taxon>
        <taxon>Pseudomonadati</taxon>
        <taxon>Pseudomonadota</taxon>
        <taxon>Alphaproteobacteria</taxon>
        <taxon>Rhodobacterales</taxon>
        <taxon>Roseobacteraceae</taxon>
        <taxon>Tropicimonas</taxon>
    </lineage>
</organism>
<evidence type="ECO:0000313" key="2">
    <source>
        <dbReference type="EMBL" id="MFD0981755.1"/>
    </source>
</evidence>